<dbReference type="RefSeq" id="WP_273910329.1">
    <property type="nucleotide sequence ID" value="NZ_JAMDGX010000025.1"/>
</dbReference>
<dbReference type="PANTHER" id="PTHR30273:SF2">
    <property type="entry name" value="PROTEIN FECR"/>
    <property type="match status" value="1"/>
</dbReference>
<evidence type="ECO:0000313" key="3">
    <source>
        <dbReference type="EMBL" id="MDD0993329.1"/>
    </source>
</evidence>
<evidence type="ECO:0000259" key="1">
    <source>
        <dbReference type="Pfam" id="PF04773"/>
    </source>
</evidence>
<dbReference type="InterPro" id="IPR006860">
    <property type="entry name" value="FecR"/>
</dbReference>
<accession>A0ABT5NYQ0</accession>
<dbReference type="Pfam" id="PF04773">
    <property type="entry name" value="FecR"/>
    <property type="match status" value="1"/>
</dbReference>
<sequence length="320" mass="35396">MSIETLRAAQRQALMDAARWHVQLTAGDGSDDLASAWQGWLASSPQHAWAWDRVEQLHGRLGSVPGGLAFDAFKRAESHGLPRRSLLKGLMIASGVGLGGWASYRSQPAQALLADVHSATGELRSLTLEDGSRLTLDTASAVDLRFDEQQRLIRLRQGRILLTSAKDPQQRPLRVETAEGWVQALGTRFSVSQQTQRSEVEVFEHAVLITPQHGPAHKVEAGESALFSREHVEKPHTLAAAQASWAQGQLIVDNWRLETLIDELGRYRPGLLSCDESLRHLRVSGNFSLTDTDAALSALSHSLDLRIERFSRYWVRVLPA</sequence>
<reference evidence="3 4" key="1">
    <citation type="submission" date="2022-05" db="EMBL/GenBank/DDBJ databases">
        <title>Novel Pseudomonas spp. Isolated from a Rainbow Trout Aquaculture Facility.</title>
        <authorList>
            <person name="Testerman T."/>
            <person name="Graf J."/>
        </authorList>
    </citation>
    <scope>NUCLEOTIDE SEQUENCE [LARGE SCALE GENOMIC DNA]</scope>
    <source>
        <strain evidence="3 4">ID681</strain>
    </source>
</reference>
<dbReference type="Pfam" id="PF16220">
    <property type="entry name" value="DUF4880"/>
    <property type="match status" value="1"/>
</dbReference>
<gene>
    <name evidence="3" type="ORF">M5G11_22645</name>
</gene>
<keyword evidence="4" id="KW-1185">Reference proteome</keyword>
<dbReference type="PIRSF" id="PIRSF018266">
    <property type="entry name" value="FecR"/>
    <property type="match status" value="1"/>
</dbReference>
<dbReference type="InterPro" id="IPR012373">
    <property type="entry name" value="Ferrdict_sens_TM"/>
</dbReference>
<dbReference type="Proteomes" id="UP001148203">
    <property type="component" value="Unassembled WGS sequence"/>
</dbReference>
<dbReference type="InterPro" id="IPR032623">
    <property type="entry name" value="FecR_N"/>
</dbReference>
<feature type="domain" description="FecR N-terminal" evidence="2">
    <location>
        <begin position="17"/>
        <end position="57"/>
    </location>
</feature>
<dbReference type="Gene3D" id="2.60.120.1440">
    <property type="match status" value="1"/>
</dbReference>
<protein>
    <submittedName>
        <fullName evidence="3">FecR domain-containing protein</fullName>
    </submittedName>
</protein>
<feature type="domain" description="FecR protein" evidence="1">
    <location>
        <begin position="115"/>
        <end position="207"/>
    </location>
</feature>
<dbReference type="EMBL" id="JAMDGY010000086">
    <property type="protein sequence ID" value="MDD0993329.1"/>
    <property type="molecule type" value="Genomic_DNA"/>
</dbReference>
<name>A0ABT5NYQ0_9PSED</name>
<evidence type="ECO:0000313" key="4">
    <source>
        <dbReference type="Proteomes" id="UP001148203"/>
    </source>
</evidence>
<proteinExistence type="predicted"/>
<organism evidence="3 4">
    <name type="scientific">Pseudomonas fontis</name>
    <dbReference type="NCBI Taxonomy" id="2942633"/>
    <lineage>
        <taxon>Bacteria</taxon>
        <taxon>Pseudomonadati</taxon>
        <taxon>Pseudomonadota</taxon>
        <taxon>Gammaproteobacteria</taxon>
        <taxon>Pseudomonadales</taxon>
        <taxon>Pseudomonadaceae</taxon>
        <taxon>Pseudomonas</taxon>
    </lineage>
</organism>
<evidence type="ECO:0000259" key="2">
    <source>
        <dbReference type="Pfam" id="PF16220"/>
    </source>
</evidence>
<dbReference type="PANTHER" id="PTHR30273">
    <property type="entry name" value="PERIPLASMIC SIGNAL SENSOR AND SIGMA FACTOR ACTIVATOR FECR-RELATED"/>
    <property type="match status" value="1"/>
</dbReference>
<comment type="caution">
    <text evidence="3">The sequence shown here is derived from an EMBL/GenBank/DDBJ whole genome shotgun (WGS) entry which is preliminary data.</text>
</comment>